<dbReference type="GO" id="GO:0005634">
    <property type="term" value="C:nucleus"/>
    <property type="evidence" value="ECO:0007669"/>
    <property type="project" value="TreeGrafter"/>
</dbReference>
<feature type="region of interest" description="Disordered" evidence="6">
    <location>
        <begin position="2320"/>
        <end position="2341"/>
    </location>
</feature>
<evidence type="ECO:0000256" key="3">
    <source>
        <dbReference type="ARBA" id="ARBA00022741"/>
    </source>
</evidence>
<evidence type="ECO:0000259" key="7">
    <source>
        <dbReference type="SMART" id="SM00487"/>
    </source>
</evidence>
<dbReference type="InterPro" id="IPR027417">
    <property type="entry name" value="P-loop_NTPase"/>
</dbReference>
<keyword evidence="5" id="KW-0067">ATP-binding</keyword>
<proteinExistence type="predicted"/>
<evidence type="ECO:0000313" key="8">
    <source>
        <dbReference type="EMBL" id="CZS90285.1"/>
    </source>
</evidence>
<accession>A0A1E1JWJ7</accession>
<dbReference type="InterPro" id="IPR050628">
    <property type="entry name" value="SNF2_RAD54_helicase_TF"/>
</dbReference>
<dbReference type="Pfam" id="PF00271">
    <property type="entry name" value="Helicase_C"/>
    <property type="match status" value="1"/>
</dbReference>
<dbReference type="SUPFAM" id="SSF53335">
    <property type="entry name" value="S-adenosyl-L-methionine-dependent methyltransferases"/>
    <property type="match status" value="1"/>
</dbReference>
<dbReference type="InterPro" id="IPR014001">
    <property type="entry name" value="Helicase_ATP-bd"/>
</dbReference>
<keyword evidence="4" id="KW-0378">Hydrolase</keyword>
<dbReference type="EMBL" id="FJUX01000005">
    <property type="protein sequence ID" value="CZS90285.1"/>
    <property type="molecule type" value="Genomic_DNA"/>
</dbReference>
<dbReference type="InterPro" id="IPR029063">
    <property type="entry name" value="SAM-dependent_MTases_sf"/>
</dbReference>
<evidence type="ECO:0000256" key="1">
    <source>
        <dbReference type="ARBA" id="ARBA00022603"/>
    </source>
</evidence>
<feature type="compositionally biased region" description="Polar residues" evidence="6">
    <location>
        <begin position="19"/>
        <end position="32"/>
    </location>
</feature>
<feature type="region of interest" description="Disordered" evidence="6">
    <location>
        <begin position="205"/>
        <end position="325"/>
    </location>
</feature>
<organism evidence="8 9">
    <name type="scientific">Rhynchosporium agropyri</name>
    <dbReference type="NCBI Taxonomy" id="914238"/>
    <lineage>
        <taxon>Eukaryota</taxon>
        <taxon>Fungi</taxon>
        <taxon>Dikarya</taxon>
        <taxon>Ascomycota</taxon>
        <taxon>Pezizomycotina</taxon>
        <taxon>Leotiomycetes</taxon>
        <taxon>Helotiales</taxon>
        <taxon>Ploettnerulaceae</taxon>
        <taxon>Rhynchosporium</taxon>
    </lineage>
</organism>
<keyword evidence="1" id="KW-0489">Methyltransferase</keyword>
<sequence>MAFGGVAATRTSDRRVTEAASQPVTKNSTSNEEVPDVLMSGIDDLTYSDSRSKPATADPYRSDDDDNDEEKIESEKVKHKQIRKLTHIYFPPRNLLNDHIIGSRYDFPAFNEGALSEAANNGVRPPGKFPSYQGPLSASDTSNSRAVSATGGTKSLLAQIRAFHRDKTAEVRNTERLFAEAEWARKDAQRDDKNRLKQIAINDKKTATDAKKVSRDAKKATADAKKDAKRDARETKEAATQAKKADAARAKAAKATISNGEEPAVHNRPAVLTTTPIDDVEEEEEDKEGDKENDEDHRDEDEDHGEQEDYQDEGNEDEDNKDEGGDEIVEDTFATFQKKFNHEPGYDDTLPPLISNEEMFKDLGKALIRAGMGELTKLMGGCALKVGTFCSGTEAPILAMRILRDVFGEQGLIFNFEQVISAEIHPAKSAFIERNFSPALSARDITEISQQSAKDNTSGKDEWFFTTAYGGKAKIPGNLDILIAGFCCDDFSHLNNRRKNLNANGESGDTFFAILEYADKYRPKMIILENVIKTPWLDAKVPHNDKKGPNPTIGLDKHFENLDYVVCFMMLDTKQHYLPQTRQRGYMVCVLNDDPQHSTHLKFLAKEFPELVNKLKRPASVPMEALLFNFDEPLLNSTGREEGDVKKKRGAWAWEKCKLGHQEYVLKHGLGSLRPVTHWEANGSKLLPDFYKQTTVFTNRTMDCIDIAHLRNILLKGIDDRYLNRFLELSQNVYRYEDSERSGIISCLFPNNFLFLTLRGSRVTGLENLITQGYNPNLVDTMNMDDVLLKDMSGNAMTATVVGTFMFAALIHFRDSFNFSGRPVQIEKAEPQPGGYGKDVLESHKSHPTFYEPVSVQDITALAAQTVRLCICEGQFDVSAHQIRQCKVCRATSCVKCGKNPKHKYENFDIERKQPIEFINAIKNSLPFQIDLTALLKSEVTTSLLQDARHYPLPAGFSQTEWTNLLGKVKMALSSKVSLRTTRRAHCFQVSFDSPCAVLKLEVSPSGVEWLLYANVPEEPLASTMGKYLRRNPIARMRPTGDDLMKGLWEIWNPKTTTLQIMVTSSGLLEKSFENERGLIAFQTTFVYPRISITSRGDYNSKHLDQDIQGDYFLSSDCGQAFNSVHARESTEGQKPLLLFFNQHVPSRNPDNFFFSFTNDVARKRYGEELSVKCNMPSFWRKPTVTAIKTATGFKVDGVPIESFVGHHSEEIDICLDGHWTPLPGIQLGLTSEEMISYRRLPSNVQHIPISCGHKRAVFEMAATLPYKLSVSKYRWTLINKANGISFYKEFQFLFEKELVLRGHGEFDDIWTPSRDNVTVCLSCAPPLPSMQWTIEKKPGRGCGKQIPVENPEQAASHERAMKTRPSAIDVMYRISSLNQLELSIAIDPATLMHRATGSLLLNDTVNRTGTMVGSGIQTSYRLITDQGKKAAPSSEEFTLKSTADVVPFQSLSVSPFQDLTRNSICLFESQTKALTWMLSQERNPQPFMEQAVAEACVKEIGYRLEAKATREVSVAGGILAHEVGFGKTILILSLIVLQLEDISKQVKELPNVEGAIRTKATLILVPNHLVKQWYKEAKRIIGSLSTQILVIGNVAQLRKLKVSDIREALIVIASWDVCSSLAYQEAYAQFSGNVPYADNRSMRAQREWHRHSAATFAANVETLKNNPNQPHFENILKSQYDASVIETNKHDEYNPSKHVTGSNYKSAASKGPNTGEKRKAVFVASDDWNSLFDFKSMADDDSIDGLSHPLLEMFHWARVVIDEHTYAKPMSGLLLEFVQCSKVWLLSGTPRLGGFHDIKAMASLFGINIGCDDFSIMNVDALKKTMSEFTASEKFAMYQESPTVAWQQTRMRQAQAFLDHFVRQDKVDLSHITVQKQIIGVGQTAAEKALYMELAQRVIAKSFILDAVKSTAGQTAKHNQEASSEGEDGKLALFLQASSPNFKNGDTAIAKGDVLETIQEARFLDYSAMANKLSNELHDAYRMSLRLAHTGENCTQYDNWVPSARNNHYGDHDVTKFIRLKLKSLLTVNEACEEINVADALRTLASKLNTTCEKLVVRKRSLRVWDVVRLIQQDELNCSKCKCKAHASDATLLASCGHVVCSNCKCSIVDICGAIQGRDKCSAGSVAHQQVSCASLLAEGDLLQITMGSKIDCAVKLIKKKTTLGEKVLVFVQFSQVQKKLEQALQAAHIKSANLDEKITSSRTLEQFKDVSSKIRVLIMHTAAETAAGSNLTIAPNLVFFEPLYTHGSNARQEYDSAMTQAIGRSRRLGQTKTVEVYELLATGTIEVDYKEHRDDCLLVPNNFPDRLSFPSRLKQVARSSPHDHGDLASSLVGNTEFDG</sequence>
<feature type="compositionally biased region" description="Acidic residues" evidence="6">
    <location>
        <begin position="278"/>
        <end position="287"/>
    </location>
</feature>
<dbReference type="Proteomes" id="UP000178912">
    <property type="component" value="Unassembled WGS sequence"/>
</dbReference>
<dbReference type="CDD" id="cd18793">
    <property type="entry name" value="SF2_C_SNF"/>
    <property type="match status" value="1"/>
</dbReference>
<dbReference type="SMART" id="SM00487">
    <property type="entry name" value="DEXDc"/>
    <property type="match status" value="1"/>
</dbReference>
<dbReference type="InterPro" id="IPR049730">
    <property type="entry name" value="SNF2/RAD54-like_C"/>
</dbReference>
<dbReference type="GO" id="GO:0005524">
    <property type="term" value="F:ATP binding"/>
    <property type="evidence" value="ECO:0007669"/>
    <property type="project" value="UniProtKB-KW"/>
</dbReference>
<feature type="compositionally biased region" description="Acidic residues" evidence="6">
    <location>
        <begin position="63"/>
        <end position="72"/>
    </location>
</feature>
<dbReference type="Pfam" id="PF00145">
    <property type="entry name" value="DNA_methylase"/>
    <property type="match status" value="1"/>
</dbReference>
<keyword evidence="3" id="KW-0547">Nucleotide-binding</keyword>
<dbReference type="GO" id="GO:0008094">
    <property type="term" value="F:ATP-dependent activity, acting on DNA"/>
    <property type="evidence" value="ECO:0007669"/>
    <property type="project" value="TreeGrafter"/>
</dbReference>
<dbReference type="SUPFAM" id="SSF52540">
    <property type="entry name" value="P-loop containing nucleoside triphosphate hydrolases"/>
    <property type="match status" value="2"/>
</dbReference>
<name>A0A1E1JWJ7_9HELO</name>
<evidence type="ECO:0000256" key="5">
    <source>
        <dbReference type="ARBA" id="ARBA00022840"/>
    </source>
</evidence>
<keyword evidence="2" id="KW-0808">Transferase</keyword>
<dbReference type="Pfam" id="PF00176">
    <property type="entry name" value="SNF2-rel_dom"/>
    <property type="match status" value="1"/>
</dbReference>
<feature type="compositionally biased region" description="Acidic residues" evidence="6">
    <location>
        <begin position="297"/>
        <end position="325"/>
    </location>
</feature>
<feature type="domain" description="Helicase ATP-binding" evidence="7">
    <location>
        <begin position="1463"/>
        <end position="1830"/>
    </location>
</feature>
<dbReference type="OrthoDB" id="423221at2759"/>
<dbReference type="GO" id="GO:0032259">
    <property type="term" value="P:methylation"/>
    <property type="evidence" value="ECO:0007669"/>
    <property type="project" value="UniProtKB-KW"/>
</dbReference>
<dbReference type="Gene3D" id="3.40.50.300">
    <property type="entry name" value="P-loop containing nucleotide triphosphate hydrolases"/>
    <property type="match status" value="2"/>
</dbReference>
<dbReference type="GO" id="GO:0008168">
    <property type="term" value="F:methyltransferase activity"/>
    <property type="evidence" value="ECO:0007669"/>
    <property type="project" value="UniProtKB-KW"/>
</dbReference>
<feature type="compositionally biased region" description="Basic and acidic residues" evidence="6">
    <location>
        <begin position="205"/>
        <end position="249"/>
    </location>
</feature>
<dbReference type="Gene3D" id="3.40.50.150">
    <property type="entry name" value="Vaccinia Virus protein VP39"/>
    <property type="match status" value="1"/>
</dbReference>
<dbReference type="InterPro" id="IPR001525">
    <property type="entry name" value="C5_MeTfrase"/>
</dbReference>
<dbReference type="PANTHER" id="PTHR45626:SF26">
    <property type="entry name" value="FAMILY HELICASE, PUTATIVE (AFU_ORTHOLOGUE AFUA_2G09120)-RELATED"/>
    <property type="match status" value="1"/>
</dbReference>
<evidence type="ECO:0000256" key="4">
    <source>
        <dbReference type="ARBA" id="ARBA00022801"/>
    </source>
</evidence>
<evidence type="ECO:0000313" key="9">
    <source>
        <dbReference type="Proteomes" id="UP000178912"/>
    </source>
</evidence>
<dbReference type="GO" id="GO:0016787">
    <property type="term" value="F:hydrolase activity"/>
    <property type="evidence" value="ECO:0007669"/>
    <property type="project" value="UniProtKB-KW"/>
</dbReference>
<protein>
    <recommendedName>
        <fullName evidence="7">Helicase ATP-binding domain-containing protein</fullName>
    </recommendedName>
</protein>
<feature type="region of interest" description="Disordered" evidence="6">
    <location>
        <begin position="1"/>
        <end position="76"/>
    </location>
</feature>
<dbReference type="GO" id="GO:0006281">
    <property type="term" value="P:DNA repair"/>
    <property type="evidence" value="ECO:0007669"/>
    <property type="project" value="TreeGrafter"/>
</dbReference>
<dbReference type="InterPro" id="IPR000330">
    <property type="entry name" value="SNF2_N"/>
</dbReference>
<reference evidence="9" key="1">
    <citation type="submission" date="2016-03" db="EMBL/GenBank/DDBJ databases">
        <authorList>
            <person name="Guldener U."/>
        </authorList>
    </citation>
    <scope>NUCLEOTIDE SEQUENCE [LARGE SCALE GENOMIC DNA]</scope>
    <source>
        <strain evidence="9">04CH-RAC-A.6.1</strain>
    </source>
</reference>
<dbReference type="InterPro" id="IPR001650">
    <property type="entry name" value="Helicase_C-like"/>
</dbReference>
<keyword evidence="9" id="KW-1185">Reference proteome</keyword>
<dbReference type="PANTHER" id="PTHR45626">
    <property type="entry name" value="TRANSCRIPTION TERMINATION FACTOR 2-RELATED"/>
    <property type="match status" value="1"/>
</dbReference>
<evidence type="ECO:0000256" key="2">
    <source>
        <dbReference type="ARBA" id="ARBA00022679"/>
    </source>
</evidence>
<gene>
    <name evidence="8" type="ORF">RAG0_01420</name>
</gene>
<evidence type="ECO:0000256" key="6">
    <source>
        <dbReference type="SAM" id="MobiDB-lite"/>
    </source>
</evidence>